<keyword evidence="1 3" id="KW-0238">DNA-binding</keyword>
<gene>
    <name evidence="6" type="ORF">C8P66_10458</name>
</gene>
<sequence length="226" mass="24783">MRLLLTEDDPHLGELMAQGLRRAGWSVDTVASWADAEAALGVVSYQTLVLDLGLPDGDGLALLRDLRRRGDALPVLVTTARGRISDRVLGLNAGADDYLVKPFAMDELVARLGAILRRAAGPPRAVYRLGNLAVDPASRMVTIGDTLHSFPRRELTVLEWLVRASPRVVQKSTLEEALGSFDRDIGANAIEVYVMRLRKRLAQLGTDVGIRTERGQGYRLVHEKLP</sequence>
<evidence type="ECO:0000259" key="4">
    <source>
        <dbReference type="PROSITE" id="PS50110"/>
    </source>
</evidence>
<dbReference type="InterPro" id="IPR011006">
    <property type="entry name" value="CheY-like_superfamily"/>
</dbReference>
<dbReference type="PANTHER" id="PTHR48111:SF36">
    <property type="entry name" value="TRANSCRIPTIONAL REGULATORY PROTEIN CUTR"/>
    <property type="match status" value="1"/>
</dbReference>
<dbReference type="PROSITE" id="PS51755">
    <property type="entry name" value="OMPR_PHOB"/>
    <property type="match status" value="1"/>
</dbReference>
<dbReference type="InterPro" id="IPR001867">
    <property type="entry name" value="OmpR/PhoB-type_DNA-bd"/>
</dbReference>
<evidence type="ECO:0000259" key="5">
    <source>
        <dbReference type="PROSITE" id="PS51755"/>
    </source>
</evidence>
<dbReference type="RefSeq" id="WP_111396981.1">
    <property type="nucleotide sequence ID" value="NZ_QKYU01000004.1"/>
</dbReference>
<evidence type="ECO:0000256" key="3">
    <source>
        <dbReference type="PROSITE-ProRule" id="PRU01091"/>
    </source>
</evidence>
<dbReference type="Gene3D" id="3.40.50.2300">
    <property type="match status" value="1"/>
</dbReference>
<dbReference type="GO" id="GO:0005829">
    <property type="term" value="C:cytosol"/>
    <property type="evidence" value="ECO:0007669"/>
    <property type="project" value="TreeGrafter"/>
</dbReference>
<dbReference type="Gene3D" id="1.10.10.10">
    <property type="entry name" value="Winged helix-like DNA-binding domain superfamily/Winged helix DNA-binding domain"/>
    <property type="match status" value="1"/>
</dbReference>
<dbReference type="InterPro" id="IPR036388">
    <property type="entry name" value="WH-like_DNA-bd_sf"/>
</dbReference>
<dbReference type="GO" id="GO:0000156">
    <property type="term" value="F:phosphorelay response regulator activity"/>
    <property type="evidence" value="ECO:0007669"/>
    <property type="project" value="TreeGrafter"/>
</dbReference>
<dbReference type="SUPFAM" id="SSF52172">
    <property type="entry name" value="CheY-like"/>
    <property type="match status" value="1"/>
</dbReference>
<dbReference type="EMBL" id="QKYU01000004">
    <property type="protein sequence ID" value="PZW48644.1"/>
    <property type="molecule type" value="Genomic_DNA"/>
</dbReference>
<feature type="DNA-binding region" description="OmpR/PhoB-type" evidence="3">
    <location>
        <begin position="124"/>
        <end position="222"/>
    </location>
</feature>
<evidence type="ECO:0000313" key="6">
    <source>
        <dbReference type="EMBL" id="PZW48644.1"/>
    </source>
</evidence>
<dbReference type="CDD" id="cd00383">
    <property type="entry name" value="trans_reg_C"/>
    <property type="match status" value="1"/>
</dbReference>
<dbReference type="OrthoDB" id="9802426at2"/>
<evidence type="ECO:0000256" key="1">
    <source>
        <dbReference type="ARBA" id="ARBA00023125"/>
    </source>
</evidence>
<dbReference type="Gene3D" id="6.10.250.690">
    <property type="match status" value="1"/>
</dbReference>
<name>A0A2W7INL5_9PROT</name>
<dbReference type="PROSITE" id="PS50110">
    <property type="entry name" value="RESPONSE_REGULATORY"/>
    <property type="match status" value="1"/>
</dbReference>
<proteinExistence type="predicted"/>
<feature type="domain" description="Response regulatory" evidence="4">
    <location>
        <begin position="2"/>
        <end position="116"/>
    </location>
</feature>
<dbReference type="AlphaFoldDB" id="A0A2W7INL5"/>
<dbReference type="Proteomes" id="UP000249688">
    <property type="component" value="Unassembled WGS sequence"/>
</dbReference>
<dbReference type="GO" id="GO:0006355">
    <property type="term" value="P:regulation of DNA-templated transcription"/>
    <property type="evidence" value="ECO:0007669"/>
    <property type="project" value="InterPro"/>
</dbReference>
<keyword evidence="7" id="KW-1185">Reference proteome</keyword>
<dbReference type="GO" id="GO:0032993">
    <property type="term" value="C:protein-DNA complex"/>
    <property type="evidence" value="ECO:0007669"/>
    <property type="project" value="TreeGrafter"/>
</dbReference>
<comment type="caution">
    <text evidence="6">The sequence shown here is derived from an EMBL/GenBank/DDBJ whole genome shotgun (WGS) entry which is preliminary data.</text>
</comment>
<feature type="domain" description="OmpR/PhoB-type" evidence="5">
    <location>
        <begin position="124"/>
        <end position="222"/>
    </location>
</feature>
<keyword evidence="2" id="KW-0597">Phosphoprotein</keyword>
<dbReference type="Pfam" id="PF00486">
    <property type="entry name" value="Trans_reg_C"/>
    <property type="match status" value="1"/>
</dbReference>
<dbReference type="GO" id="GO:0000976">
    <property type="term" value="F:transcription cis-regulatory region binding"/>
    <property type="evidence" value="ECO:0007669"/>
    <property type="project" value="TreeGrafter"/>
</dbReference>
<dbReference type="SMART" id="SM00448">
    <property type="entry name" value="REC"/>
    <property type="match status" value="1"/>
</dbReference>
<dbReference type="SMART" id="SM00862">
    <property type="entry name" value="Trans_reg_C"/>
    <property type="match status" value="1"/>
</dbReference>
<evidence type="ECO:0000313" key="7">
    <source>
        <dbReference type="Proteomes" id="UP000249688"/>
    </source>
</evidence>
<dbReference type="InterPro" id="IPR039420">
    <property type="entry name" value="WalR-like"/>
</dbReference>
<dbReference type="InterPro" id="IPR001789">
    <property type="entry name" value="Sig_transdc_resp-reg_receiver"/>
</dbReference>
<accession>A0A2W7INL5</accession>
<feature type="modified residue" description="4-aspartylphosphate" evidence="2">
    <location>
        <position position="51"/>
    </location>
</feature>
<dbReference type="PANTHER" id="PTHR48111">
    <property type="entry name" value="REGULATOR OF RPOS"/>
    <property type="match status" value="1"/>
</dbReference>
<protein>
    <submittedName>
        <fullName evidence="6">Winged helix family two component transcriptional regulator</fullName>
    </submittedName>
</protein>
<organism evidence="6 7">
    <name type="scientific">Humitalea rosea</name>
    <dbReference type="NCBI Taxonomy" id="990373"/>
    <lineage>
        <taxon>Bacteria</taxon>
        <taxon>Pseudomonadati</taxon>
        <taxon>Pseudomonadota</taxon>
        <taxon>Alphaproteobacteria</taxon>
        <taxon>Acetobacterales</taxon>
        <taxon>Roseomonadaceae</taxon>
        <taxon>Humitalea</taxon>
    </lineage>
</organism>
<evidence type="ECO:0000256" key="2">
    <source>
        <dbReference type="PROSITE-ProRule" id="PRU00169"/>
    </source>
</evidence>
<reference evidence="6 7" key="1">
    <citation type="submission" date="2018-06" db="EMBL/GenBank/DDBJ databases">
        <title>Genomic Encyclopedia of Archaeal and Bacterial Type Strains, Phase II (KMG-II): from individual species to whole genera.</title>
        <authorList>
            <person name="Goeker M."/>
        </authorList>
    </citation>
    <scope>NUCLEOTIDE SEQUENCE [LARGE SCALE GENOMIC DNA]</scope>
    <source>
        <strain evidence="6 7">DSM 24525</strain>
    </source>
</reference>
<dbReference type="Pfam" id="PF00072">
    <property type="entry name" value="Response_reg"/>
    <property type="match status" value="1"/>
</dbReference>